<evidence type="ECO:0000256" key="1">
    <source>
        <dbReference type="SAM" id="MobiDB-lite"/>
    </source>
</evidence>
<keyword evidence="2" id="KW-1133">Transmembrane helix</keyword>
<gene>
    <name evidence="3" type="ORF">E3E12_04540</name>
</gene>
<proteinExistence type="predicted"/>
<evidence type="ECO:0000313" key="3">
    <source>
        <dbReference type="EMBL" id="QDH14382.1"/>
    </source>
</evidence>
<dbReference type="InterPro" id="IPR021279">
    <property type="entry name" value="DUF2721"/>
</dbReference>
<protein>
    <submittedName>
        <fullName evidence="3">DUF2721 domain-containing protein</fullName>
    </submittedName>
</protein>
<keyword evidence="2" id="KW-0812">Transmembrane</keyword>
<organism evidence="3 4">
    <name type="scientific">Formicincola oecophyllae</name>
    <dbReference type="NCBI Taxonomy" id="2558361"/>
    <lineage>
        <taxon>Bacteria</taxon>
        <taxon>Pseudomonadati</taxon>
        <taxon>Pseudomonadota</taxon>
        <taxon>Alphaproteobacteria</taxon>
        <taxon>Acetobacterales</taxon>
        <taxon>Acetobacteraceae</taxon>
        <taxon>Formicincola</taxon>
    </lineage>
</organism>
<feature type="transmembrane region" description="Helical" evidence="2">
    <location>
        <begin position="89"/>
        <end position="112"/>
    </location>
</feature>
<accession>A0A4Y6UAE7</accession>
<dbReference type="Pfam" id="PF11026">
    <property type="entry name" value="DUF2721"/>
    <property type="match status" value="1"/>
</dbReference>
<dbReference type="EMBL" id="CP038231">
    <property type="protein sequence ID" value="QDH14382.1"/>
    <property type="molecule type" value="Genomic_DNA"/>
</dbReference>
<dbReference type="AlphaFoldDB" id="A0A4Y6UAE7"/>
<keyword evidence="2" id="KW-0472">Membrane</keyword>
<keyword evidence="4" id="KW-1185">Reference proteome</keyword>
<evidence type="ECO:0000256" key="2">
    <source>
        <dbReference type="SAM" id="Phobius"/>
    </source>
</evidence>
<feature type="transmembrane region" description="Helical" evidence="2">
    <location>
        <begin position="124"/>
        <end position="145"/>
    </location>
</feature>
<feature type="compositionally biased region" description="Low complexity" evidence="1">
    <location>
        <begin position="174"/>
        <end position="186"/>
    </location>
</feature>
<sequence length="211" mass="22110">MFPFAPSGPESVDSAAHLIQLALTPVFMLSGIGTLINIFNTRLARVSDHLEDVNKRLASPPDAANPELAAYYSHSRLEASQRRLRRRMFVLDIAIIFNGLGGAFTCGAALALFLGTLRPSTTSFWMLVLFGSALACTVLALLAFLADTILGWHGSGKDGKASLLISLKMHSPKAAKPAGAAGGATRPEGEAGDAPDRPEGSEPAASIPGQD</sequence>
<reference evidence="3 4" key="1">
    <citation type="submission" date="2019-03" db="EMBL/GenBank/DDBJ databases">
        <title>The complete genome sequence of Swingsia_sp. F3b2 LMG30590(T).</title>
        <authorList>
            <person name="Chua K.-O."/>
            <person name="Chan K.-G."/>
            <person name="See-Too W.-S."/>
        </authorList>
    </citation>
    <scope>NUCLEOTIDE SEQUENCE [LARGE SCALE GENOMIC DNA]</scope>
    <source>
        <strain evidence="3 4">F3b2</strain>
    </source>
</reference>
<dbReference type="Proteomes" id="UP000318709">
    <property type="component" value="Chromosome"/>
</dbReference>
<evidence type="ECO:0000313" key="4">
    <source>
        <dbReference type="Proteomes" id="UP000318709"/>
    </source>
</evidence>
<name>A0A4Y6UAE7_9PROT</name>
<dbReference type="OrthoDB" id="5396182at2"/>
<feature type="transmembrane region" description="Helical" evidence="2">
    <location>
        <begin position="15"/>
        <end position="39"/>
    </location>
</feature>
<dbReference type="KEGG" id="swf:E3E12_04540"/>
<feature type="region of interest" description="Disordered" evidence="1">
    <location>
        <begin position="173"/>
        <end position="211"/>
    </location>
</feature>